<dbReference type="PANTHER" id="PTHR24252">
    <property type="entry name" value="ACROSIN-RELATED"/>
    <property type="match status" value="1"/>
</dbReference>
<dbReference type="InterPro" id="IPR009003">
    <property type="entry name" value="Peptidase_S1_PA"/>
</dbReference>
<dbReference type="Gene3D" id="2.40.10.10">
    <property type="entry name" value="Trypsin-like serine proteases"/>
    <property type="match status" value="1"/>
</dbReference>
<dbReference type="EC" id="3.4.21.84" evidence="12"/>
<dbReference type="GO" id="GO:0007155">
    <property type="term" value="P:cell adhesion"/>
    <property type="evidence" value="ECO:0007669"/>
    <property type="project" value="UniProtKB-KW"/>
</dbReference>
<dbReference type="Pfam" id="PF00089">
    <property type="entry name" value="Trypsin"/>
    <property type="match status" value="1"/>
</dbReference>
<evidence type="ECO:0000256" key="7">
    <source>
        <dbReference type="ARBA" id="ARBA00022820"/>
    </source>
</evidence>
<evidence type="ECO:0000256" key="5">
    <source>
        <dbReference type="ARBA" id="ARBA00022734"/>
    </source>
</evidence>
<feature type="domain" description="Peptidase S1" evidence="15">
    <location>
        <begin position="106"/>
        <end position="367"/>
    </location>
</feature>
<dbReference type="InterPro" id="IPR033116">
    <property type="entry name" value="TRYPSIN_SER"/>
</dbReference>
<gene>
    <name evidence="16" type="primary">TMPRSS5</name>
    <name evidence="16" type="ORF">DERF_013172</name>
</gene>
<evidence type="ECO:0000256" key="4">
    <source>
        <dbReference type="ARBA" id="ARBA00022729"/>
    </source>
</evidence>
<dbReference type="PROSITE" id="PS00135">
    <property type="entry name" value="TRYPSIN_SER"/>
    <property type="match status" value="1"/>
</dbReference>
<dbReference type="InterPro" id="IPR018114">
    <property type="entry name" value="TRYPSIN_HIS"/>
</dbReference>
<reference evidence="16" key="1">
    <citation type="submission" date="2013-05" db="EMBL/GenBank/DDBJ databases">
        <authorList>
            <person name="Yim A.K.Y."/>
            <person name="Chan T.F."/>
            <person name="Ji K.M."/>
            <person name="Liu X.Y."/>
            <person name="Zhou J.W."/>
            <person name="Li R.Q."/>
            <person name="Yang K.Y."/>
            <person name="Li J."/>
            <person name="Li M."/>
            <person name="Law P.T.W."/>
            <person name="Wu Y.L."/>
            <person name="Cai Z.L."/>
            <person name="Qin H."/>
            <person name="Bao Y."/>
            <person name="Leung R.K.K."/>
            <person name="Ng P.K.S."/>
            <person name="Zou J."/>
            <person name="Zhong X.J."/>
            <person name="Ran P.X."/>
            <person name="Zhong N.S."/>
            <person name="Liu Z.G."/>
            <person name="Tsui S.K.W."/>
        </authorList>
    </citation>
    <scope>NUCLEOTIDE SEQUENCE</scope>
    <source>
        <strain evidence="16">Derf</strain>
        <tissue evidence="16">Whole organism</tissue>
    </source>
</reference>
<evidence type="ECO:0000256" key="11">
    <source>
        <dbReference type="ARBA" id="ARBA00052079"/>
    </source>
</evidence>
<dbReference type="AlphaFoldDB" id="A0A922HQZ1"/>
<dbReference type="InterPro" id="IPR001314">
    <property type="entry name" value="Peptidase_S1A"/>
</dbReference>
<dbReference type="PANTHER" id="PTHR24252:SF18">
    <property type="entry name" value="OVOCHYMASE 1"/>
    <property type="match status" value="1"/>
</dbReference>
<keyword evidence="7" id="KW-0353">Hemolymph clotting</keyword>
<evidence type="ECO:0000256" key="6">
    <source>
        <dbReference type="ARBA" id="ARBA00022801"/>
    </source>
</evidence>
<keyword evidence="9" id="KW-0130">Cell adhesion</keyword>
<evidence type="ECO:0000256" key="1">
    <source>
        <dbReference type="ARBA" id="ARBA00022536"/>
    </source>
</evidence>
<dbReference type="FunFam" id="2.40.10.10:FF:000120">
    <property type="entry name" value="Putative serine protease"/>
    <property type="match status" value="1"/>
</dbReference>
<keyword evidence="8 13" id="KW-0720">Serine protease</keyword>
<dbReference type="GO" id="GO:0006508">
    <property type="term" value="P:proteolysis"/>
    <property type="evidence" value="ECO:0007669"/>
    <property type="project" value="UniProtKB-KW"/>
</dbReference>
<keyword evidence="17" id="KW-1185">Reference proteome</keyword>
<keyword evidence="6 13" id="KW-0378">Hydrolase</keyword>
<evidence type="ECO:0000256" key="10">
    <source>
        <dbReference type="ARBA" id="ARBA00023157"/>
    </source>
</evidence>
<accession>A0A922HQZ1</accession>
<keyword evidence="5" id="KW-0430">Lectin</keyword>
<dbReference type="GO" id="GO:0004252">
    <property type="term" value="F:serine-type endopeptidase activity"/>
    <property type="evidence" value="ECO:0007669"/>
    <property type="project" value="InterPro"/>
</dbReference>
<name>A0A922HQZ1_DERFA</name>
<keyword evidence="16" id="KW-0812">Transmembrane</keyword>
<dbReference type="SUPFAM" id="SSF50494">
    <property type="entry name" value="Trypsin-like serine proteases"/>
    <property type="match status" value="1"/>
</dbReference>
<evidence type="ECO:0000259" key="15">
    <source>
        <dbReference type="PROSITE" id="PS50240"/>
    </source>
</evidence>
<evidence type="ECO:0000313" key="16">
    <source>
        <dbReference type="EMBL" id="KAH9497168.1"/>
    </source>
</evidence>
<reference evidence="16" key="2">
    <citation type="journal article" date="2022" name="Res Sq">
        <title>Comparative Genomics Reveals Insights into the Divergent Evolution of Astigmatic Mites and Household Pest Adaptations.</title>
        <authorList>
            <person name="Xiong Q."/>
            <person name="Wan A.T.-Y."/>
            <person name="Liu X.-Y."/>
            <person name="Fung C.S.-H."/>
            <person name="Xiao X."/>
            <person name="Malainual N."/>
            <person name="Hou J."/>
            <person name="Wang L."/>
            <person name="Wang M."/>
            <person name="Yang K."/>
            <person name="Cui Y."/>
            <person name="Leung E."/>
            <person name="Nong W."/>
            <person name="Shin S.-K."/>
            <person name="Au S."/>
            <person name="Jeong K.Y."/>
            <person name="Chew F.T."/>
            <person name="Hui J."/>
            <person name="Leung T.F."/>
            <person name="Tungtrongchitr A."/>
            <person name="Zhong N."/>
            <person name="Liu Z."/>
            <person name="Tsui S."/>
        </authorList>
    </citation>
    <scope>NUCLEOTIDE SEQUENCE</scope>
    <source>
        <strain evidence="16">Derf</strain>
        <tissue evidence="16">Whole organism</tissue>
    </source>
</reference>
<dbReference type="InterPro" id="IPR001254">
    <property type="entry name" value="Trypsin_dom"/>
</dbReference>
<dbReference type="CDD" id="cd00190">
    <property type="entry name" value="Tryp_SPc"/>
    <property type="match status" value="1"/>
</dbReference>
<dbReference type="EMBL" id="ASGP02000007">
    <property type="protein sequence ID" value="KAH9497168.1"/>
    <property type="molecule type" value="Genomic_DNA"/>
</dbReference>
<keyword evidence="4" id="KW-0732">Signal</keyword>
<keyword evidence="3 13" id="KW-0645">Protease</keyword>
<evidence type="ECO:0000313" key="17">
    <source>
        <dbReference type="Proteomes" id="UP000790347"/>
    </source>
</evidence>
<comment type="catalytic activity">
    <reaction evidence="11">
        <text>Selective cleavage of 103-Arg-|-Ser-104 and 124-Ile-|-Ile-125 bonds in Limulus clotting factor B to form activated factor B. Cleavage of -Pro-Arg-|-Xaa- bonds in synthetic substrates.</text>
        <dbReference type="EC" id="3.4.21.84"/>
    </reaction>
</comment>
<proteinExistence type="predicted"/>
<dbReference type="PROSITE" id="PS50240">
    <property type="entry name" value="TRYPSIN_DOM"/>
    <property type="match status" value="1"/>
</dbReference>
<evidence type="ECO:0000256" key="3">
    <source>
        <dbReference type="ARBA" id="ARBA00022670"/>
    </source>
</evidence>
<dbReference type="PROSITE" id="PS00134">
    <property type="entry name" value="TRYPSIN_HIS"/>
    <property type="match status" value="1"/>
</dbReference>
<dbReference type="InterPro" id="IPR043504">
    <property type="entry name" value="Peptidase_S1_PA_chymotrypsin"/>
</dbReference>
<dbReference type="GO" id="GO:0030246">
    <property type="term" value="F:carbohydrate binding"/>
    <property type="evidence" value="ECO:0007669"/>
    <property type="project" value="UniProtKB-KW"/>
</dbReference>
<protein>
    <recommendedName>
        <fullName evidence="12">limulus clotting factor C</fullName>
        <ecNumber evidence="12">3.4.21.84</ecNumber>
    </recommendedName>
</protein>
<dbReference type="PRINTS" id="PR00722">
    <property type="entry name" value="CHYMOTRYPSIN"/>
</dbReference>
<keyword evidence="2" id="KW-0768">Sushi</keyword>
<evidence type="ECO:0000256" key="9">
    <source>
        <dbReference type="ARBA" id="ARBA00022889"/>
    </source>
</evidence>
<dbReference type="Proteomes" id="UP000790347">
    <property type="component" value="Unassembled WGS sequence"/>
</dbReference>
<evidence type="ECO:0000256" key="2">
    <source>
        <dbReference type="ARBA" id="ARBA00022659"/>
    </source>
</evidence>
<organism evidence="16 17">
    <name type="scientific">Dermatophagoides farinae</name>
    <name type="common">American house dust mite</name>
    <dbReference type="NCBI Taxonomy" id="6954"/>
    <lineage>
        <taxon>Eukaryota</taxon>
        <taxon>Metazoa</taxon>
        <taxon>Ecdysozoa</taxon>
        <taxon>Arthropoda</taxon>
        <taxon>Chelicerata</taxon>
        <taxon>Arachnida</taxon>
        <taxon>Acari</taxon>
        <taxon>Acariformes</taxon>
        <taxon>Sarcoptiformes</taxon>
        <taxon>Astigmata</taxon>
        <taxon>Psoroptidia</taxon>
        <taxon>Analgoidea</taxon>
        <taxon>Pyroglyphidae</taxon>
        <taxon>Dermatophagoidinae</taxon>
        <taxon>Dermatophagoides</taxon>
    </lineage>
</organism>
<keyword evidence="16" id="KW-0472">Membrane</keyword>
<evidence type="ECO:0000256" key="8">
    <source>
        <dbReference type="ARBA" id="ARBA00022825"/>
    </source>
</evidence>
<evidence type="ECO:0000256" key="12">
    <source>
        <dbReference type="ARBA" id="ARBA00066707"/>
    </source>
</evidence>
<dbReference type="GO" id="GO:0042381">
    <property type="term" value="P:hemolymph coagulation"/>
    <property type="evidence" value="ECO:0007669"/>
    <property type="project" value="UniProtKB-KW"/>
</dbReference>
<sequence>MITLLAFQLGHCDRLDDLMKKHWQYCGQSLHRRTTLMPNKTTTTTTTTTSTSTVAKITGDNNQFSNENNQTFFEARFDFILKSQRVCSFDFDNDDESESNELSARIVGGQNAERHEFPWQISLRRYSKTLNKWYHSCGGVIIDSRWILTAAHCVLGAKDPDHFRVRVGEYDYSMDENYEMDFNVSHIFAHRSFNFQTVESDICLLKLKEEIDFGPDSNIRPICFPQIRAKQAKTDADVVKPSTCISTGWGKTVFREFEQDGEFPKILQKVCVDIVDHQDCRRRYAEIINVTETMICLGEGGSGTCEGDSGGPFQCINNITMITNDTVEPRWSLYGLTSWAVGCAEDQYPSVATNIAVLRDWIYEQISQLDLSPSSSSSSPPPIMNSTKLI</sequence>
<evidence type="ECO:0000256" key="13">
    <source>
        <dbReference type="RuleBase" id="RU363034"/>
    </source>
</evidence>
<feature type="region of interest" description="Disordered" evidence="14">
    <location>
        <begin position="371"/>
        <end position="390"/>
    </location>
</feature>
<dbReference type="SMART" id="SM00020">
    <property type="entry name" value="Tryp_SPc"/>
    <property type="match status" value="1"/>
</dbReference>
<evidence type="ECO:0000256" key="14">
    <source>
        <dbReference type="SAM" id="MobiDB-lite"/>
    </source>
</evidence>
<comment type="caution">
    <text evidence="16">The sequence shown here is derived from an EMBL/GenBank/DDBJ whole genome shotgun (WGS) entry which is preliminary data.</text>
</comment>
<keyword evidence="10" id="KW-1015">Disulfide bond</keyword>
<keyword evidence="1" id="KW-0245">EGF-like domain</keyword>